<dbReference type="Pfam" id="PF04073">
    <property type="entry name" value="tRNA_edit"/>
    <property type="match status" value="1"/>
</dbReference>
<organism evidence="2 3">
    <name type="scientific">Arsenicicoccus piscis</name>
    <dbReference type="NCBI Taxonomy" id="673954"/>
    <lineage>
        <taxon>Bacteria</taxon>
        <taxon>Bacillati</taxon>
        <taxon>Actinomycetota</taxon>
        <taxon>Actinomycetes</taxon>
        <taxon>Micrococcales</taxon>
        <taxon>Intrasporangiaceae</taxon>
        <taxon>Arsenicicoccus</taxon>
    </lineage>
</organism>
<protein>
    <recommendedName>
        <fullName evidence="1">YbaK/aminoacyl-tRNA synthetase-associated domain-containing protein</fullName>
    </recommendedName>
</protein>
<dbReference type="Proteomes" id="UP001157109">
    <property type="component" value="Unassembled WGS sequence"/>
</dbReference>
<dbReference type="Gene3D" id="3.90.960.10">
    <property type="entry name" value="YbaK/aminoacyl-tRNA synthetase-associated domain"/>
    <property type="match status" value="1"/>
</dbReference>
<name>A0ABQ6HMF7_9MICO</name>
<evidence type="ECO:0000313" key="3">
    <source>
        <dbReference type="Proteomes" id="UP001157109"/>
    </source>
</evidence>
<dbReference type="InterPro" id="IPR007214">
    <property type="entry name" value="YbaK/aa-tRNA-synth-assoc-dom"/>
</dbReference>
<feature type="domain" description="YbaK/aminoacyl-tRNA synthetase-associated" evidence="1">
    <location>
        <begin position="51"/>
        <end position="174"/>
    </location>
</feature>
<reference evidence="3" key="1">
    <citation type="journal article" date="2019" name="Int. J. Syst. Evol. Microbiol.">
        <title>The Global Catalogue of Microorganisms (GCM) 10K type strain sequencing project: providing services to taxonomists for standard genome sequencing and annotation.</title>
        <authorList>
            <consortium name="The Broad Institute Genomics Platform"/>
            <consortium name="The Broad Institute Genome Sequencing Center for Infectious Disease"/>
            <person name="Wu L."/>
            <person name="Ma J."/>
        </authorList>
    </citation>
    <scope>NUCLEOTIDE SEQUENCE [LARGE SCALE GENOMIC DNA]</scope>
    <source>
        <strain evidence="3">NBRC 105830</strain>
    </source>
</reference>
<dbReference type="InterPro" id="IPR036754">
    <property type="entry name" value="YbaK/aa-tRNA-synt-asso_dom_sf"/>
</dbReference>
<dbReference type="SUPFAM" id="SSF55826">
    <property type="entry name" value="YbaK/ProRS associated domain"/>
    <property type="match status" value="1"/>
</dbReference>
<sequence>MGHGSVYGVGMASPEGNLTWKPLADHPELVAPPVAAAADLVPAAMVAEIDPTLADTATFCETYDVALEASANCVVVEGRRGDRVVHAAVMVLAVDRADINKTVRKHLDVRKISFAAQPEAEAMTGMTQGGITPVGLPADWVVLVDEAVAAAGPVVIGGGVRGSKILLDGADLAQLPGAQTLALALPRD</sequence>
<comment type="caution">
    <text evidence="2">The sequence shown here is derived from an EMBL/GenBank/DDBJ whole genome shotgun (WGS) entry which is preliminary data.</text>
</comment>
<evidence type="ECO:0000259" key="1">
    <source>
        <dbReference type="Pfam" id="PF04073"/>
    </source>
</evidence>
<evidence type="ECO:0000313" key="2">
    <source>
        <dbReference type="EMBL" id="GMA18795.1"/>
    </source>
</evidence>
<dbReference type="EMBL" id="BSUJ01000001">
    <property type="protein sequence ID" value="GMA18795.1"/>
    <property type="molecule type" value="Genomic_DNA"/>
</dbReference>
<keyword evidence="3" id="KW-1185">Reference proteome</keyword>
<proteinExistence type="predicted"/>
<accession>A0ABQ6HMF7</accession>
<gene>
    <name evidence="2" type="ORF">GCM10025862_08160</name>
</gene>